<keyword evidence="4" id="KW-1185">Reference proteome</keyword>
<dbReference type="GO" id="GO:0030139">
    <property type="term" value="C:endocytic vesicle"/>
    <property type="evidence" value="ECO:0007669"/>
    <property type="project" value="TreeGrafter"/>
</dbReference>
<dbReference type="InterPro" id="IPR040108">
    <property type="entry name" value="Laa1/Sip1/HEATR5"/>
</dbReference>
<sequence>MSTGLVEILQSAEDKRHTLLTWCIENYSKLYSLNNNNDTSKVNVANTILNELDQFICKISLFSEDNAEVYNSHYIFIRISQLYCLSLTIVKNEHPGKIFDSGELLNKILSEENITNYINDSTDNNNNNNNNPTGTSTASTSNKKLKKIYLYTPAKDLACTILIQLHEIYGHDLSSLASLILTTIFKNLKKLMEKSKYNHANFMILLLKLYNSILRNSKNHNSDIFTTFQSKFVKLSKNVFSDIYNDKQDFPVNFISTIIEIWKFNFINDTFIKDYTKGNILDTLYLKFIEHEIGIYGFSNDYSRLLTSKTLSEILFHYYKVKDLVTLDEIWSFYVKVYTNSISRDVKSGCFESIIHFICLCLAIDSNFLSGSNYLQIIRSLSNILNELDSIDYKMDELSRSLRYLNNVNKLLLPRLGDLSKTEILFGIVGTNDSEIAESSDESLSINCSVKNQWLTIVQLELADSLITSLSSSFGTEERIVLKMKEKLLRLATCDIFNIRIRSIKLLKKFFFNFPEYLSDTIEDCLKSLTNDFNLKDNQFIFNKNHGNSLLITNLIEISDKNYVSYELIMKITIFATTFIKKHTTSTHANLYYKGIVCWILLIGLMNYNDDQYLAMQSSQLFLFWKVLLTHSFTYHNEDELYKNLEIRNHALTCLLTFLNKTKVDKDMARQISYLLTKCSNFNHSVTLKSKKLDSVLLMNENRILQIYLKIHDFVKADFNSSLLVLIVKNFSNPNLYTEVSHSIFSSLSGGDKNYRSKNEGKEETIMETTVNNLLRLNDDFAFGLSSKVNGSNVLQSSIKLLKKTSSTSEFNMEWNPNDYYWYSSFENEVLKPISSSLSVDYLVMLYENQDLNTSEFHTSPRVTTSVVDSSMDIFSLVFPYLNNKIQSSIIENLNLSMFSRTITPLRRIAIAANACVAIHNCLSIIQERDLSLDENVGQLLIDSIKKIEFYNDSYITQLKADCIGLTIAAMVRNSPEELKRDIIKRQSHILINNVVEVDEPHFRVFHALSLASIFKYNPKFTSFETILEVIISLVKDPHPVVHSWSLKALHILLEKHLVIDISTTAKLLGILESVLTNPSFGIYGSSILRYNYNKQYDSHIVISQIIKTLTETVGPNIPELPKSSIESFKNLTISGLLSSNIVCQMLSTKIYENIATFKLAGIMNDTLFIRCSIRTIVDVINIGIGSNYFNSNFTLSHEIISHTASLKGAFECFKLFGQLFKLQKKQLFVKDMDSLSWIYLTLYPDSPCVMQYFVEWIDYSVEDDQYWFDKLYMLFNMPRSKIFDKYNKTISQLFKSKEYNSIQEAKIKGEEELSINDNIGDISEHKEADKAQWQTKQVILILIKHSLELSYKNKKILNTLSKHVPELIRMVCQASAMRIRTIKSLGLDILKYILDIFSKVKDTEIPENSILSQQEAQIISALMPTFNKGTSPDIVASAINVAAEFLASGVAPLNRLGRISRLLIELLTSFDERSSSIVVGESVIITQKAKRKIELSLLNAWAGMVQTSLHSDNEELITFTQGYWSTLIPLWIISLREYVMVKYGNTNINGMNSNDTLLESKKTKLELYEDVWLNFVEVLGSLLDYDQNLILKCLNKEEIESFMFILFSQCLEAIVINFDNHDVKCRVLPAIHNVLNCKVPLTLLFDNDVYPELINILDRIILTGESDEKLIVVNIINDLISGYIIQNSSQELFLQGIDKLYELLRLLMNVISELIPFIKYNAVVEPGSGKKAFTKVDTELLKSAFAVFELNVNKFDDVFKEDLYSCLLFIIGRIYEVDNRNDIVPLILPLLKSIIYNILQNGTHVTLLDVFYDSTKSVIFNELSKENKIATILILLTTGYSGFSRKELDYTSELLLSAVNDPNTSIVAERGLQRIFNNSLDMPSCSVICLNVIKKCAEDFDQEVSTEQANLRLNLISTFTKNIFAKDKSKFQSVLALYLSFVIWFSELSTTENKTVANIIVELVQLDPDCFKNVVNNVITSKQKVKIEQIVEEATLESSKVRDNENASVALKNFN</sequence>
<dbReference type="SUPFAM" id="SSF48371">
    <property type="entry name" value="ARM repeat"/>
    <property type="match status" value="1"/>
</dbReference>
<dbReference type="InParanoid" id="A7TF31"/>
<dbReference type="GeneID" id="5547384"/>
<accession>A7TF31</accession>
<dbReference type="PhylomeDB" id="A7TF31"/>
<dbReference type="STRING" id="436907.A7TF31"/>
<dbReference type="GO" id="GO:0035653">
    <property type="term" value="P:clathrin-coated vesicle cargo loading, AP-1-mediated"/>
    <property type="evidence" value="ECO:0007669"/>
    <property type="project" value="EnsemblFungi"/>
</dbReference>
<reference evidence="3 4" key="1">
    <citation type="journal article" date="2007" name="Proc. Natl. Acad. Sci. U.S.A.">
        <title>Independent sorting-out of thousands of duplicated gene pairs in two yeast species descended from a whole-genome duplication.</title>
        <authorList>
            <person name="Scannell D.R."/>
            <person name="Frank A.C."/>
            <person name="Conant G.C."/>
            <person name="Byrne K.P."/>
            <person name="Woolfit M."/>
            <person name="Wolfe K.H."/>
        </authorList>
    </citation>
    <scope>NUCLEOTIDE SEQUENCE [LARGE SCALE GENOMIC DNA]</scope>
    <source>
        <strain evidence="4">ATCC 22028 / DSM 70294 / BCRC 21397 / CBS 2163 / NBRC 10782 / NRRL Y-8283 / UCD 57-17</strain>
    </source>
</reference>
<dbReference type="InterPro" id="IPR057981">
    <property type="entry name" value="TPR_LAA1-like_C"/>
</dbReference>
<dbReference type="OrthoDB" id="192608at2759"/>
<dbReference type="GO" id="GO:0005829">
    <property type="term" value="C:cytosol"/>
    <property type="evidence" value="ECO:0007669"/>
    <property type="project" value="GOC"/>
</dbReference>
<dbReference type="GO" id="GO:0042147">
    <property type="term" value="P:retrograde transport, endosome to Golgi"/>
    <property type="evidence" value="ECO:0007669"/>
    <property type="project" value="EnsemblFungi"/>
</dbReference>
<protein>
    <recommendedName>
        <fullName evidence="2">LAA1-like C-terminal TPR repeats domain-containing protein</fullName>
    </recommendedName>
</protein>
<dbReference type="OMA" id="WEFKLFI"/>
<evidence type="ECO:0000256" key="1">
    <source>
        <dbReference type="SAM" id="MobiDB-lite"/>
    </source>
</evidence>
<dbReference type="Pfam" id="PF20210">
    <property type="entry name" value="Laa1_Sip1_HTR5"/>
    <property type="match status" value="1"/>
</dbReference>
<dbReference type="PANTHER" id="PTHR21663">
    <property type="entry name" value="HYPOTHETICAL HEAT DOMAIN-CONTAINING"/>
    <property type="match status" value="1"/>
</dbReference>
<dbReference type="PANTHER" id="PTHR21663:SF0">
    <property type="entry name" value="HEAT REPEAT-CONTAINING PROTEIN 5B"/>
    <property type="match status" value="1"/>
</dbReference>
<dbReference type="EMBL" id="DS480382">
    <property type="protein sequence ID" value="EDO19056.1"/>
    <property type="molecule type" value="Genomic_DNA"/>
</dbReference>
<dbReference type="Pfam" id="PF25808">
    <property type="entry name" value="TPR_LAA1_C"/>
    <property type="match status" value="1"/>
</dbReference>
<feature type="domain" description="LAA1-like C-terminal TPR repeats" evidence="2">
    <location>
        <begin position="1847"/>
        <end position="2003"/>
    </location>
</feature>
<dbReference type="GO" id="GO:0005794">
    <property type="term" value="C:Golgi apparatus"/>
    <property type="evidence" value="ECO:0007669"/>
    <property type="project" value="TreeGrafter"/>
</dbReference>
<dbReference type="Proteomes" id="UP000000267">
    <property type="component" value="Unassembled WGS sequence"/>
</dbReference>
<dbReference type="eggNOG" id="KOG1822">
    <property type="taxonomic scope" value="Eukaryota"/>
</dbReference>
<organism evidence="4">
    <name type="scientific">Vanderwaltozyma polyspora (strain ATCC 22028 / DSM 70294 / BCRC 21397 / CBS 2163 / NBRC 10782 / NRRL Y-8283 / UCD 57-17)</name>
    <name type="common">Kluyveromyces polysporus</name>
    <dbReference type="NCBI Taxonomy" id="436907"/>
    <lineage>
        <taxon>Eukaryota</taxon>
        <taxon>Fungi</taxon>
        <taxon>Dikarya</taxon>
        <taxon>Ascomycota</taxon>
        <taxon>Saccharomycotina</taxon>
        <taxon>Saccharomycetes</taxon>
        <taxon>Saccharomycetales</taxon>
        <taxon>Saccharomycetaceae</taxon>
        <taxon>Vanderwaltozyma</taxon>
    </lineage>
</organism>
<dbReference type="RefSeq" id="XP_001646914.1">
    <property type="nucleotide sequence ID" value="XM_001646864.1"/>
</dbReference>
<dbReference type="InterPro" id="IPR016024">
    <property type="entry name" value="ARM-type_fold"/>
</dbReference>
<dbReference type="GO" id="GO:0016020">
    <property type="term" value="C:membrane"/>
    <property type="evidence" value="ECO:0007669"/>
    <property type="project" value="TreeGrafter"/>
</dbReference>
<dbReference type="GO" id="GO:0006897">
    <property type="term" value="P:endocytosis"/>
    <property type="evidence" value="ECO:0007669"/>
    <property type="project" value="TreeGrafter"/>
</dbReference>
<evidence type="ECO:0000313" key="3">
    <source>
        <dbReference type="EMBL" id="EDO19056.1"/>
    </source>
</evidence>
<dbReference type="GO" id="GO:0008104">
    <property type="term" value="P:intracellular protein localization"/>
    <property type="evidence" value="ECO:0007669"/>
    <property type="project" value="EnsemblFungi"/>
</dbReference>
<dbReference type="InterPro" id="IPR046837">
    <property type="entry name" value="Laa1/Sip1/HEATR5-like_HEAT"/>
</dbReference>
<name>A7TF31_VANPO</name>
<dbReference type="FunCoup" id="A7TF31">
    <property type="interactions" value="128"/>
</dbReference>
<dbReference type="HOGENOM" id="CLU_231814_0_0_1"/>
<dbReference type="KEGG" id="vpo:Kpol_2000p20"/>
<gene>
    <name evidence="3" type="ORF">Kpol_2000p20</name>
</gene>
<proteinExistence type="predicted"/>
<feature type="region of interest" description="Disordered" evidence="1">
    <location>
        <begin position="119"/>
        <end position="139"/>
    </location>
</feature>
<evidence type="ECO:0000313" key="4">
    <source>
        <dbReference type="Proteomes" id="UP000000267"/>
    </source>
</evidence>
<evidence type="ECO:0000259" key="2">
    <source>
        <dbReference type="Pfam" id="PF25808"/>
    </source>
</evidence>